<keyword evidence="1" id="KW-0812">Transmembrane</keyword>
<gene>
    <name evidence="2" type="ORF">H919_07391</name>
</gene>
<reference evidence="2 3" key="2">
    <citation type="journal article" date="2015" name="Genome Announc.">
        <title>Genome Sequence of Anoxybacillus flavithermus Strain AK1, a Thermophile Isolated from a Hot Spring in Saudi Arabia.</title>
        <authorList>
            <person name="Khalil A."/>
            <person name="Sivakumar N."/>
            <person name="Qarawi S."/>
        </authorList>
    </citation>
    <scope>NUCLEOTIDE SEQUENCE [LARGE SCALE GENOMIC DNA]</scope>
    <source>
        <strain evidence="2 3">AK1</strain>
    </source>
</reference>
<accession>M8CWK4</accession>
<proteinExistence type="predicted"/>
<evidence type="ECO:0000256" key="1">
    <source>
        <dbReference type="SAM" id="Phobius"/>
    </source>
</evidence>
<dbReference type="EMBL" id="APCD01000008">
    <property type="protein sequence ID" value="EMT45898.1"/>
    <property type="molecule type" value="Genomic_DNA"/>
</dbReference>
<dbReference type="AlphaFoldDB" id="M8CWK4"/>
<organism evidence="2 3">
    <name type="scientific">Anoxybacillus flavithermus AK1</name>
    <dbReference type="NCBI Taxonomy" id="1297581"/>
    <lineage>
        <taxon>Bacteria</taxon>
        <taxon>Bacillati</taxon>
        <taxon>Bacillota</taxon>
        <taxon>Bacilli</taxon>
        <taxon>Bacillales</taxon>
        <taxon>Anoxybacillaceae</taxon>
        <taxon>Anoxybacillus</taxon>
    </lineage>
</organism>
<name>M8CWK4_9BACL</name>
<dbReference type="PATRIC" id="fig|1297581.3.peg.1514"/>
<protein>
    <submittedName>
        <fullName evidence="2">Multidrug ABC transporter permease</fullName>
    </submittedName>
</protein>
<keyword evidence="1" id="KW-0472">Membrane</keyword>
<dbReference type="PANTHER" id="PTHR37305">
    <property type="entry name" value="INTEGRAL MEMBRANE PROTEIN-RELATED"/>
    <property type="match status" value="1"/>
</dbReference>
<keyword evidence="1" id="KW-1133">Transmembrane helix</keyword>
<evidence type="ECO:0000313" key="2">
    <source>
        <dbReference type="EMBL" id="EMT45898.1"/>
    </source>
</evidence>
<comment type="caution">
    <text evidence="2">The sequence shown here is derived from an EMBL/GenBank/DDBJ whole genome shotgun (WGS) entry which is preliminary data.</text>
</comment>
<dbReference type="PANTHER" id="PTHR37305:SF2">
    <property type="entry name" value="BACITRACIN TRANSPORT PERMEASE PROTEIN BCRB"/>
    <property type="match status" value="1"/>
</dbReference>
<feature type="transmembrane region" description="Helical" evidence="1">
    <location>
        <begin position="48"/>
        <end position="72"/>
    </location>
</feature>
<dbReference type="Proteomes" id="UP000012085">
    <property type="component" value="Unassembled WGS sequence"/>
</dbReference>
<reference evidence="2 3" key="1">
    <citation type="submission" date="2013-03" db="EMBL/GenBank/DDBJ databases">
        <title>Assembly of a new bacterial strain Anoxybacillus flavithermus AK1.</title>
        <authorList>
            <person name="Rajan I."/>
            <person name="PoliReddy D."/>
            <person name="Sugumar T."/>
            <person name="Rathinam K."/>
            <person name="Alqarawi S."/>
            <person name="Khalil A.B."/>
            <person name="Sivakumar N."/>
        </authorList>
    </citation>
    <scope>NUCLEOTIDE SEQUENCE [LARGE SCALE GENOMIC DNA]</scope>
    <source>
        <strain evidence="2 3">AK1</strain>
    </source>
</reference>
<sequence length="78" mass="8563">MGIMLAALISGAILSSMVSSWESAKYLFMVNLRLTSYVSGMAPPIDGMTLSFSMTVLAIWALVALIISFYVFTKRDVY</sequence>
<evidence type="ECO:0000313" key="3">
    <source>
        <dbReference type="Proteomes" id="UP000012085"/>
    </source>
</evidence>